<evidence type="ECO:0000256" key="3">
    <source>
        <dbReference type="ARBA" id="ARBA00007667"/>
    </source>
</evidence>
<dbReference type="NCBIfam" id="TIGR00355">
    <property type="entry name" value="purH"/>
    <property type="match status" value="1"/>
</dbReference>
<organism evidence="12 13">
    <name type="scientific">Tectimicrobiota bacterium</name>
    <dbReference type="NCBI Taxonomy" id="2528274"/>
    <lineage>
        <taxon>Bacteria</taxon>
        <taxon>Pseudomonadati</taxon>
        <taxon>Nitrospinota/Tectimicrobiota group</taxon>
        <taxon>Candidatus Tectimicrobiota</taxon>
    </lineage>
</organism>
<dbReference type="Gene3D" id="3.40.50.1380">
    <property type="entry name" value="Methylglyoxal synthase-like domain"/>
    <property type="match status" value="1"/>
</dbReference>
<reference evidence="12" key="1">
    <citation type="submission" date="2020-07" db="EMBL/GenBank/DDBJ databases">
        <title>Huge and variable diversity of episymbiotic CPR bacteria and DPANN archaea in groundwater ecosystems.</title>
        <authorList>
            <person name="He C.Y."/>
            <person name="Keren R."/>
            <person name="Whittaker M."/>
            <person name="Farag I.F."/>
            <person name="Doudna J."/>
            <person name="Cate J.H.D."/>
            <person name="Banfield J.F."/>
        </authorList>
    </citation>
    <scope>NUCLEOTIDE SEQUENCE</scope>
    <source>
        <strain evidence="12">NC_groundwater_672_Ag_B-0.1um_62_36</strain>
    </source>
</reference>
<evidence type="ECO:0000256" key="4">
    <source>
        <dbReference type="ARBA" id="ARBA00022679"/>
    </source>
</evidence>
<dbReference type="Proteomes" id="UP000769766">
    <property type="component" value="Unassembled WGS sequence"/>
</dbReference>
<keyword evidence="6 10" id="KW-0378">Hydrolase</keyword>
<dbReference type="GO" id="GO:0005829">
    <property type="term" value="C:cytosol"/>
    <property type="evidence" value="ECO:0007669"/>
    <property type="project" value="TreeGrafter"/>
</dbReference>
<dbReference type="PANTHER" id="PTHR11692:SF0">
    <property type="entry name" value="BIFUNCTIONAL PURINE BIOSYNTHESIS PROTEIN ATIC"/>
    <property type="match status" value="1"/>
</dbReference>
<dbReference type="InterPro" id="IPR002695">
    <property type="entry name" value="PurH-like"/>
</dbReference>
<dbReference type="Pfam" id="PF01808">
    <property type="entry name" value="AICARFT_IMPCHas"/>
    <property type="match status" value="1"/>
</dbReference>
<name>A0A932CQF0_UNCTE</name>
<protein>
    <recommendedName>
        <fullName evidence="10">Bifunctional purine biosynthesis protein PurH</fullName>
    </recommendedName>
    <domain>
        <recommendedName>
            <fullName evidence="10">Phosphoribosylaminoimidazolecarboxamide formyltransferase</fullName>
            <ecNumber evidence="10">2.1.2.3</ecNumber>
        </recommendedName>
        <alternativeName>
            <fullName evidence="10">AICAR transformylase</fullName>
        </alternativeName>
    </domain>
    <domain>
        <recommendedName>
            <fullName evidence="10">IMP cyclohydrolase</fullName>
            <ecNumber evidence="10">3.5.4.10</ecNumber>
        </recommendedName>
        <alternativeName>
            <fullName evidence="10">ATIC</fullName>
        </alternativeName>
        <alternativeName>
            <fullName evidence="10">IMP synthase</fullName>
        </alternativeName>
        <alternativeName>
            <fullName evidence="10">Inosinicase</fullName>
        </alternativeName>
    </domain>
</protein>
<dbReference type="GO" id="GO:0004643">
    <property type="term" value="F:phosphoribosylaminoimidazolecarboxamide formyltransferase activity"/>
    <property type="evidence" value="ECO:0007669"/>
    <property type="project" value="UniProtKB-UniRule"/>
</dbReference>
<evidence type="ECO:0000256" key="2">
    <source>
        <dbReference type="ARBA" id="ARBA00004954"/>
    </source>
</evidence>
<feature type="domain" description="MGS-like" evidence="11">
    <location>
        <begin position="1"/>
        <end position="147"/>
    </location>
</feature>
<dbReference type="FunFam" id="3.40.140.20:FF:000001">
    <property type="entry name" value="Bifunctional purine biosynthesis protein PurH"/>
    <property type="match status" value="1"/>
</dbReference>
<comment type="domain">
    <text evidence="10">The IMP cyclohydrolase activity resides in the N-terminal region.</text>
</comment>
<comment type="pathway">
    <text evidence="1 10">Purine metabolism; IMP biosynthesis via de novo pathway; IMP from 5-formamido-1-(5-phospho-D-ribosyl)imidazole-4-carboxamide: step 1/1.</text>
</comment>
<comment type="caution">
    <text evidence="12">The sequence shown here is derived from an EMBL/GenBank/DDBJ whole genome shotgun (WGS) entry which is preliminary data.</text>
</comment>
<dbReference type="AlphaFoldDB" id="A0A932CQF0"/>
<dbReference type="InterPro" id="IPR011607">
    <property type="entry name" value="MGS-like_dom"/>
</dbReference>
<gene>
    <name evidence="10 12" type="primary">purH</name>
    <name evidence="12" type="ORF">HYY20_12315</name>
</gene>
<accession>A0A932CQF0</accession>
<dbReference type="CDD" id="cd01421">
    <property type="entry name" value="IMPCH"/>
    <property type="match status" value="1"/>
</dbReference>
<evidence type="ECO:0000256" key="1">
    <source>
        <dbReference type="ARBA" id="ARBA00004844"/>
    </source>
</evidence>
<evidence type="ECO:0000256" key="6">
    <source>
        <dbReference type="ARBA" id="ARBA00022801"/>
    </source>
</evidence>
<comment type="catalytic activity">
    <reaction evidence="8 10">
        <text>(6R)-10-formyltetrahydrofolate + 5-amino-1-(5-phospho-beta-D-ribosyl)imidazole-4-carboxamide = 5-formamido-1-(5-phospho-D-ribosyl)imidazole-4-carboxamide + (6S)-5,6,7,8-tetrahydrofolate</text>
        <dbReference type="Rhea" id="RHEA:22192"/>
        <dbReference type="ChEBI" id="CHEBI:57453"/>
        <dbReference type="ChEBI" id="CHEBI:58467"/>
        <dbReference type="ChEBI" id="CHEBI:58475"/>
        <dbReference type="ChEBI" id="CHEBI:195366"/>
        <dbReference type="EC" id="2.1.2.3"/>
    </reaction>
</comment>
<keyword evidence="7 10" id="KW-0511">Multifunctional enzyme</keyword>
<evidence type="ECO:0000256" key="8">
    <source>
        <dbReference type="ARBA" id="ARBA00050488"/>
    </source>
</evidence>
<dbReference type="GO" id="GO:0003937">
    <property type="term" value="F:IMP cyclohydrolase activity"/>
    <property type="evidence" value="ECO:0007669"/>
    <property type="project" value="UniProtKB-UniRule"/>
</dbReference>
<comment type="pathway">
    <text evidence="2 10">Purine metabolism; IMP biosynthesis via de novo pathway; 5-formamido-1-(5-phospho-D-ribosyl)imidazole-4-carboxamide from 5-amino-1-(5-phospho-D-ribosyl)imidazole-4-carboxamide (10-formyl THF route): step 1/1.</text>
</comment>
<dbReference type="SMART" id="SM00798">
    <property type="entry name" value="AICARFT_IMPCHas"/>
    <property type="match status" value="1"/>
</dbReference>
<dbReference type="EC" id="2.1.2.3" evidence="10"/>
<dbReference type="Gene3D" id="3.40.140.20">
    <property type="match status" value="2"/>
</dbReference>
<evidence type="ECO:0000256" key="10">
    <source>
        <dbReference type="HAMAP-Rule" id="MF_00139"/>
    </source>
</evidence>
<evidence type="ECO:0000256" key="7">
    <source>
        <dbReference type="ARBA" id="ARBA00023268"/>
    </source>
</evidence>
<dbReference type="GO" id="GO:0006189">
    <property type="term" value="P:'de novo' IMP biosynthetic process"/>
    <property type="evidence" value="ECO:0007669"/>
    <property type="project" value="UniProtKB-UniRule"/>
</dbReference>
<keyword evidence="5 10" id="KW-0658">Purine biosynthesis</keyword>
<dbReference type="SUPFAM" id="SSF53927">
    <property type="entry name" value="Cytidine deaminase-like"/>
    <property type="match status" value="1"/>
</dbReference>
<comment type="similarity">
    <text evidence="3 10">Belongs to the PurH family.</text>
</comment>
<dbReference type="Pfam" id="PF02142">
    <property type="entry name" value="MGS"/>
    <property type="match status" value="1"/>
</dbReference>
<dbReference type="EMBL" id="JACPRF010000376">
    <property type="protein sequence ID" value="MBI2877655.1"/>
    <property type="molecule type" value="Genomic_DNA"/>
</dbReference>
<dbReference type="FunFam" id="3.40.50.1380:FF:000001">
    <property type="entry name" value="Bifunctional purine biosynthesis protein PurH"/>
    <property type="match status" value="1"/>
</dbReference>
<sequence>MGKIQRALISVSNRDGLGELARGLHGWGIELISTEGTARVLRAEGLPVVPISELTGFPEMLGGRVKTLHPRIYAGILALRSLPEHRDELEAQAIRTIDLVVVNLYPFRQAIDREGSSLEEALENIDIGGVTLIRAAAKNFPDVTVVVDPQDYPRLLGEMEQFRGEVSYATRRSLAGKAFSHTARYDRWITDYLASADLPEEEDRPFPEAWEPRWEKVNDLRYGENPHQRAAFYRETVLPAGSLIRAQQLQGKELSFNNLLDLEAAFQVVLEFREPTVAIIKHNNPCGVGRGKALPEAFARALETDPLSAFGGIIGCNRELDEATAQAMAPLFLEAILAPSFSAQALAALQGKANLRLLALPGLGMEERPPARWELRQIVGGILVQEADRLAAEDEKDWQVVTQHPPTAEEREALRFAWKVVSQIKSNAIVFARADRTVGIGAGQMSRIDSVKLAASKARDSLSGTVLASDGFFPFPDGVEEAARAGATAIVQPGGSRRDPEVIAAADVQGLAMVFTGRRHFRH</sequence>
<dbReference type="PIRSF" id="PIRSF000414">
    <property type="entry name" value="AICARFT_IMPCHas"/>
    <property type="match status" value="1"/>
</dbReference>
<evidence type="ECO:0000259" key="11">
    <source>
        <dbReference type="PROSITE" id="PS51855"/>
    </source>
</evidence>
<dbReference type="EC" id="3.5.4.10" evidence="10"/>
<comment type="catalytic activity">
    <reaction evidence="9 10">
        <text>IMP + H2O = 5-formamido-1-(5-phospho-D-ribosyl)imidazole-4-carboxamide</text>
        <dbReference type="Rhea" id="RHEA:18445"/>
        <dbReference type="ChEBI" id="CHEBI:15377"/>
        <dbReference type="ChEBI" id="CHEBI:58053"/>
        <dbReference type="ChEBI" id="CHEBI:58467"/>
        <dbReference type="EC" id="3.5.4.10"/>
    </reaction>
</comment>
<proteinExistence type="inferred from homology"/>
<dbReference type="SMART" id="SM00851">
    <property type="entry name" value="MGS"/>
    <property type="match status" value="1"/>
</dbReference>
<dbReference type="PANTHER" id="PTHR11692">
    <property type="entry name" value="BIFUNCTIONAL PURINE BIOSYNTHESIS PROTEIN PURH"/>
    <property type="match status" value="1"/>
</dbReference>
<evidence type="ECO:0000256" key="9">
    <source>
        <dbReference type="ARBA" id="ARBA00050687"/>
    </source>
</evidence>
<dbReference type="InterPro" id="IPR016193">
    <property type="entry name" value="Cytidine_deaminase-like"/>
</dbReference>
<evidence type="ECO:0000313" key="12">
    <source>
        <dbReference type="EMBL" id="MBI2877655.1"/>
    </source>
</evidence>
<dbReference type="NCBIfam" id="NF002049">
    <property type="entry name" value="PRK00881.1"/>
    <property type="match status" value="1"/>
</dbReference>
<dbReference type="InterPro" id="IPR024051">
    <property type="entry name" value="AICAR_Tfase_dup_dom_sf"/>
</dbReference>
<dbReference type="SUPFAM" id="SSF52335">
    <property type="entry name" value="Methylglyoxal synthase-like"/>
    <property type="match status" value="1"/>
</dbReference>
<keyword evidence="4 10" id="KW-0808">Transferase</keyword>
<evidence type="ECO:0000256" key="5">
    <source>
        <dbReference type="ARBA" id="ARBA00022755"/>
    </source>
</evidence>
<dbReference type="HAMAP" id="MF_00139">
    <property type="entry name" value="PurH"/>
    <property type="match status" value="1"/>
</dbReference>
<dbReference type="InterPro" id="IPR036914">
    <property type="entry name" value="MGS-like_dom_sf"/>
</dbReference>
<evidence type="ECO:0000313" key="13">
    <source>
        <dbReference type="Proteomes" id="UP000769766"/>
    </source>
</evidence>
<dbReference type="PROSITE" id="PS51855">
    <property type="entry name" value="MGS"/>
    <property type="match status" value="1"/>
</dbReference>